<organism evidence="2 3">
    <name type="scientific">Brenthis ino</name>
    <name type="common">lesser marbled fritillary</name>
    <dbReference type="NCBI Taxonomy" id="405034"/>
    <lineage>
        <taxon>Eukaryota</taxon>
        <taxon>Metazoa</taxon>
        <taxon>Ecdysozoa</taxon>
        <taxon>Arthropoda</taxon>
        <taxon>Hexapoda</taxon>
        <taxon>Insecta</taxon>
        <taxon>Pterygota</taxon>
        <taxon>Neoptera</taxon>
        <taxon>Endopterygota</taxon>
        <taxon>Lepidoptera</taxon>
        <taxon>Glossata</taxon>
        <taxon>Ditrysia</taxon>
        <taxon>Papilionoidea</taxon>
        <taxon>Nymphalidae</taxon>
        <taxon>Heliconiinae</taxon>
        <taxon>Argynnini</taxon>
        <taxon>Brenthis</taxon>
    </lineage>
</organism>
<keyword evidence="3" id="KW-1185">Reference proteome</keyword>
<evidence type="ECO:0000313" key="2">
    <source>
        <dbReference type="EMBL" id="CAH0718929.1"/>
    </source>
</evidence>
<dbReference type="InterPro" id="IPR036728">
    <property type="entry name" value="PBP_GOBP_sf"/>
</dbReference>
<dbReference type="InterPro" id="IPR006170">
    <property type="entry name" value="PBP/GOBP"/>
</dbReference>
<sequence>MYASSSNQEHLVRMDYTLGTITHALLLQRESLANTLKDLANKHPAMKQDLKNVLSSDSSLIHFQTICFSMCVVEERRENSRGSRGFQWLKAKKVEIDPEEYEYAENIPDPDPVIEEVESDDTENGSGDLELAKRHKNISRAIKSLKTSIYGNPPPTFDLYIKPTLIPQFKELMQWISHTSGTAYTVSESTDGRIQITKLIKYSIRTSESMMQSEMDTKSQATFIMKDDDVTMTGSASCISDLTDYKFPLLTSTCKTRRYKIQGGPKVRKHLNRLPRLAAAAEGANNPINSQQEANRDPDWSYSSFPMKVKNHVEQFKRNMSECLKEVQATDKRQIKSLSPIKESPIHGECLIACVLKRNNVIENGKIHKGDRRKIKNRFFRVTQYGVPVRVCVYSGRLRRSQQLIPQMSMQENVLKEITGFHNYRVKRSYMDGVGNIFKVLFGTLDAEDAKKYNEAIENLDNNEHEVLQLLKSQSNVVKSTISNFNSTITDLYTNEKIFNENLNLLSNYTKDIGDKIFSIKMKQDVDEHMSLLTLLTTEIENEISMIINAILFTKNNAVHPVIITPEQYGIELRKTVSYLPPQTKYPLDINEKNAPSDHRTLQLDGEFKVQFEEAPMDITPTTSEEHGRPPKSYEHLSEKSKKRKYMELVQEYGLEYIHNAYVQGLRAEGEIEEATVVSMMRNCERNEKRIMKEKSLHESRNGTDFTVDEALSAWS</sequence>
<feature type="compositionally biased region" description="Basic and acidic residues" evidence="1">
    <location>
        <begin position="624"/>
        <end position="640"/>
    </location>
</feature>
<proteinExistence type="predicted"/>
<gene>
    <name evidence="2" type="ORF">BINO364_LOCUS5335</name>
</gene>
<dbReference type="GO" id="GO:0005549">
    <property type="term" value="F:odorant binding"/>
    <property type="evidence" value="ECO:0007669"/>
    <property type="project" value="InterPro"/>
</dbReference>
<dbReference type="Gene3D" id="1.10.238.20">
    <property type="entry name" value="Pheromone/general odorant binding protein domain"/>
    <property type="match status" value="1"/>
</dbReference>
<dbReference type="AlphaFoldDB" id="A0A8J9Y4V1"/>
<dbReference type="Pfam" id="PF12259">
    <property type="entry name" value="Baculo_F"/>
    <property type="match status" value="1"/>
</dbReference>
<accession>A0A8J9Y4V1</accession>
<feature type="region of interest" description="Disordered" evidence="1">
    <location>
        <begin position="619"/>
        <end position="640"/>
    </location>
</feature>
<dbReference type="Proteomes" id="UP000838878">
    <property type="component" value="Chromosome 13"/>
</dbReference>
<dbReference type="OrthoDB" id="6624493at2759"/>
<dbReference type="EMBL" id="OV170233">
    <property type="protein sequence ID" value="CAH0718929.1"/>
    <property type="molecule type" value="Genomic_DNA"/>
</dbReference>
<reference evidence="2" key="1">
    <citation type="submission" date="2021-12" db="EMBL/GenBank/DDBJ databases">
        <authorList>
            <person name="Martin H S."/>
        </authorList>
    </citation>
    <scope>NUCLEOTIDE SEQUENCE</scope>
</reference>
<dbReference type="InterPro" id="IPR022048">
    <property type="entry name" value="Envelope_fusion-like"/>
</dbReference>
<protein>
    <submittedName>
        <fullName evidence="2">Uncharacterized protein</fullName>
    </submittedName>
</protein>
<dbReference type="SUPFAM" id="SSF47565">
    <property type="entry name" value="Insect pheromone/odorant-binding proteins"/>
    <property type="match status" value="1"/>
</dbReference>
<feature type="non-terminal residue" evidence="2">
    <location>
        <position position="716"/>
    </location>
</feature>
<evidence type="ECO:0000256" key="1">
    <source>
        <dbReference type="SAM" id="MobiDB-lite"/>
    </source>
</evidence>
<dbReference type="Pfam" id="PF01395">
    <property type="entry name" value="PBP_GOBP"/>
    <property type="match status" value="1"/>
</dbReference>
<name>A0A8J9Y4V1_9NEOP</name>
<evidence type="ECO:0000313" key="3">
    <source>
        <dbReference type="Proteomes" id="UP000838878"/>
    </source>
</evidence>